<gene>
    <name evidence="4" type="primary">nad2-i1</name>
</gene>
<dbReference type="AlphaFoldDB" id="H6D5C3"/>
<dbReference type="CDD" id="cd01651">
    <property type="entry name" value="RT_G2_intron"/>
    <property type="match status" value="1"/>
</dbReference>
<keyword evidence="5" id="KW-1185">Reference proteome</keyword>
<organism evidence="4">
    <name type="scientific">Fusarium vanettenii (strain ATCC MYA-4622 / CBS 123669 / FGSC 9596 / NRRL 45880 / 77-13-4)</name>
    <name type="common">Fusarium solani subsp. pisi</name>
    <dbReference type="NCBI Taxonomy" id="660122"/>
    <lineage>
        <taxon>Eukaryota</taxon>
        <taxon>Fungi</taxon>
        <taxon>Dikarya</taxon>
        <taxon>Ascomycota</taxon>
        <taxon>Pezizomycotina</taxon>
        <taxon>Sordariomycetes</taxon>
        <taxon>Hypocreomycetidae</taxon>
        <taxon>Hypocreales</taxon>
        <taxon>Nectriaceae</taxon>
        <taxon>Fusarium</taxon>
        <taxon>Fusarium solani species complex</taxon>
        <taxon>Fusarium vanettenii</taxon>
    </lineage>
</organism>
<keyword evidence="2 4" id="KW-0496">Mitochondrion</keyword>
<name>H6D5C3_FUSV7</name>
<evidence type="ECO:0000313" key="5">
    <source>
        <dbReference type="Proteomes" id="UP000005206"/>
    </source>
</evidence>
<dbReference type="InterPro" id="IPR000477">
    <property type="entry name" value="RT_dom"/>
</dbReference>
<evidence type="ECO:0000256" key="1">
    <source>
        <dbReference type="ARBA" id="ARBA00004173"/>
    </source>
</evidence>
<dbReference type="SUPFAM" id="SSF56672">
    <property type="entry name" value="DNA/RNA polymerases"/>
    <property type="match status" value="1"/>
</dbReference>
<dbReference type="GO" id="GO:0006397">
    <property type="term" value="P:mRNA processing"/>
    <property type="evidence" value="ECO:0007669"/>
    <property type="project" value="InterPro"/>
</dbReference>
<dbReference type="InterPro" id="IPR024937">
    <property type="entry name" value="Domain_X"/>
</dbReference>
<evidence type="ECO:0000313" key="4">
    <source>
        <dbReference type="EMBL" id="AEJ72904.1"/>
    </source>
</evidence>
<dbReference type="Pfam" id="PF00078">
    <property type="entry name" value="RVT_1"/>
    <property type="match status" value="1"/>
</dbReference>
<proteinExistence type="predicted"/>
<dbReference type="Pfam" id="PF21368">
    <property type="entry name" value="AI2M-like_HNH"/>
    <property type="match status" value="1"/>
</dbReference>
<dbReference type="PANTHER" id="PTHR34047">
    <property type="entry name" value="NUCLEAR INTRON MATURASE 1, MITOCHONDRIAL-RELATED"/>
    <property type="match status" value="1"/>
</dbReference>
<dbReference type="Proteomes" id="UP000005206">
    <property type="component" value="Mitochondrion"/>
</dbReference>
<reference evidence="4" key="1">
    <citation type="journal article" date="2012" name="Fungal Genet. Biol.">
        <title>Comparative analysis of Fusarium mitochondrial genomes reveals a highly variable region that encodes an exceptionally large open reading frame.</title>
        <authorList>
            <person name="Al-Reedy R.M."/>
            <person name="Malireddy R."/>
            <person name="Dillman C.B."/>
            <person name="Kennell J.C."/>
        </authorList>
    </citation>
    <scope>NUCLEOTIDE SEQUENCE [LARGE SCALE GENOMIC DNA]</scope>
    <source>
        <strain>ATCC MYA-4622 / CBS 123669 / FGSC 9596 / NRRL 45880 / 77-13-4</strain>
        <strain evidence="4">MpVI</strain>
    </source>
</reference>
<dbReference type="EMBL" id="JN041209">
    <property type="protein sequence ID" value="AEJ72904.1"/>
    <property type="molecule type" value="Genomic_DNA"/>
</dbReference>
<dbReference type="InterPro" id="IPR051083">
    <property type="entry name" value="GrpII_Intron_Splice-Mob/Def"/>
</dbReference>
<accession>H6D5C3</accession>
<dbReference type="PROSITE" id="PS50878">
    <property type="entry name" value="RT_POL"/>
    <property type="match status" value="1"/>
</dbReference>
<dbReference type="FunCoup" id="H6D5C3">
    <property type="interactions" value="65"/>
</dbReference>
<evidence type="ECO:0000256" key="2">
    <source>
        <dbReference type="ARBA" id="ARBA00023128"/>
    </source>
</evidence>
<geneLocation type="mitochondrion" evidence="4"/>
<dbReference type="InterPro" id="IPR043502">
    <property type="entry name" value="DNA/RNA_pol_sf"/>
</dbReference>
<comment type="subcellular location">
    <subcellularLocation>
        <location evidence="1">Mitochondrion</location>
    </subcellularLocation>
</comment>
<dbReference type="GO" id="GO:0005739">
    <property type="term" value="C:mitochondrion"/>
    <property type="evidence" value="ECO:0007669"/>
    <property type="project" value="UniProtKB-SubCell"/>
</dbReference>
<dbReference type="Pfam" id="PF01348">
    <property type="entry name" value="Intron_maturas2"/>
    <property type="match status" value="1"/>
</dbReference>
<protein>
    <submittedName>
        <fullName evidence="4">GIY-YIG intron encoded protein</fullName>
    </submittedName>
</protein>
<evidence type="ECO:0000259" key="3">
    <source>
        <dbReference type="PROSITE" id="PS50878"/>
    </source>
</evidence>
<dbReference type="InParanoid" id="H6D5C3"/>
<dbReference type="PANTHER" id="PTHR34047:SF8">
    <property type="entry name" value="PROTEIN YKFC"/>
    <property type="match status" value="1"/>
</dbReference>
<dbReference type="InterPro" id="IPR049030">
    <property type="entry name" value="AI2M-like_HNH"/>
</dbReference>
<dbReference type="STRING" id="660122.H6D5C3"/>
<feature type="domain" description="Reverse transcriptase" evidence="3">
    <location>
        <begin position="252"/>
        <end position="533"/>
    </location>
</feature>
<sequence length="742" mass="84420">MRLCAICYYGSGRSRYYPYISPATELGRGESPKLNLASLFKGGTGGNQSTLIAHRAEFPTNKAILLQPNLPGASTWGLCHFWDRTYALSQILEWRIWLWINCNRVVIYNRNVESWGSKGNEKVTNGTKGLPKALKGHGNRGIVVPVSNNLGNWLNGQFQRERIPETGVCNYSTSAGSSSTVSTDGLGKIQKIYKLCDENNKFIVNDRLYRLLFEKNLYYTAHEKLKSKPGNMTPGVTPTTLDGMSEEVIDEIILSLKMGTFKFSPGRRVYIPKTNGGERPLTIAPPRDKLVQECIRMILEAIYEPSFKECSHGFRPNRSCHSALREIKQKFVMAKWLIEGDISKCFDSIDHGKLMLILNERIKDQRFLELIRKALKAGYMEGRTYSHSIAGTPQGSIISPILANIYLDKLDSFVMTIKSEFDMGTKATINPVYKSLLNRKDRAKTLEEKLEIHKEILKTPSKLNIDPNFKKLEYVRYADDWIIGIRGSREECASIMNKVRKFLKEELGLELSEEKTNITNVNLEQAEFLSVKIKRSGHTTFSHKKNVLTRNVKNIRLTASIEKVTKKLADSGFLKENEPSPKFLWMQESKDSIILLYNSVYRGIIQYYRFVDNFNDLSSKVHYILKSSCVKLLAAKYSAKTSSKIYSTFGKNLKGKDKHSFIKLILGINTGAFNVKRDDVLLRSWAKGISTASLEKLSCSICDSDYRVEMHHVRMMKDLNPKANAIDKIMAKRNRKQIPLCR</sequence>